<proteinExistence type="predicted"/>
<evidence type="ECO:0000313" key="1">
    <source>
        <dbReference type="EMBL" id="KAA6301103.1"/>
    </source>
</evidence>
<dbReference type="InterPro" id="IPR011008">
    <property type="entry name" value="Dimeric_a/b-barrel"/>
</dbReference>
<dbReference type="PANTHER" id="PTHR34389:SF2">
    <property type="entry name" value="L-RHAMNOSE MUTAROTASE"/>
    <property type="match status" value="1"/>
</dbReference>
<organism evidence="1 2">
    <name type="scientific">Candidatus Ordinivivax streblomastigis</name>
    <dbReference type="NCBI Taxonomy" id="2540710"/>
    <lineage>
        <taxon>Bacteria</taxon>
        <taxon>Pseudomonadati</taxon>
        <taxon>Bacteroidota</taxon>
        <taxon>Bacteroidia</taxon>
        <taxon>Bacteroidales</taxon>
        <taxon>Candidatus Ordinivivax</taxon>
    </lineage>
</organism>
<dbReference type="PANTHER" id="PTHR34389">
    <property type="entry name" value="L-RHAMNOSE MUTAROTASE"/>
    <property type="match status" value="1"/>
</dbReference>
<dbReference type="SUPFAM" id="SSF54909">
    <property type="entry name" value="Dimeric alpha+beta barrel"/>
    <property type="match status" value="1"/>
</dbReference>
<keyword evidence="1" id="KW-0413">Isomerase</keyword>
<dbReference type="GO" id="GO:0062192">
    <property type="term" value="F:L-rhamnose mutarotase activity"/>
    <property type="evidence" value="ECO:0007669"/>
    <property type="project" value="UniProtKB-EC"/>
</dbReference>
<dbReference type="Pfam" id="PF05336">
    <property type="entry name" value="rhaM"/>
    <property type="match status" value="1"/>
</dbReference>
<dbReference type="Gene3D" id="3.30.70.100">
    <property type="match status" value="1"/>
</dbReference>
<accession>A0A5M8NWL7</accession>
<protein>
    <submittedName>
        <fullName evidence="1">L-rhamnose mutarotase</fullName>
        <ecNumber evidence="1">5.1.3.32</ecNumber>
    </submittedName>
</protein>
<dbReference type="Proteomes" id="UP000324575">
    <property type="component" value="Unassembled WGS sequence"/>
</dbReference>
<gene>
    <name evidence="1" type="ORF">EZS26_002751</name>
</gene>
<comment type="caution">
    <text evidence="1">The sequence shown here is derived from an EMBL/GenBank/DDBJ whole genome shotgun (WGS) entry which is preliminary data.</text>
</comment>
<reference evidence="1 2" key="1">
    <citation type="submission" date="2019-03" db="EMBL/GenBank/DDBJ databases">
        <title>Single cell metagenomics reveals metabolic interactions within the superorganism composed of flagellate Streblomastix strix and complex community of Bacteroidetes bacteria on its surface.</title>
        <authorList>
            <person name="Treitli S.C."/>
            <person name="Kolisko M."/>
            <person name="Husnik F."/>
            <person name="Keeling P."/>
            <person name="Hampl V."/>
        </authorList>
    </citation>
    <scope>NUCLEOTIDE SEQUENCE [LARGE SCALE GENOMIC DNA]</scope>
    <source>
        <strain evidence="1">St1</strain>
    </source>
</reference>
<dbReference type="EC" id="5.1.3.32" evidence="1"/>
<evidence type="ECO:0000313" key="2">
    <source>
        <dbReference type="Proteomes" id="UP000324575"/>
    </source>
</evidence>
<sequence length="107" mass="12763">MTRYGSVIKVSPEKFEEYKRLHAAVWPGVLKMIIKCNIRNYSIYHKDGYLFSYLEYIGSDYEADMGKMAADPETQRWWDICKPCQRPLETRATGEWWADMEELFHLD</sequence>
<name>A0A5M8NWL7_9BACT</name>
<dbReference type="AlphaFoldDB" id="A0A5M8NWL7"/>
<dbReference type="EMBL" id="SNRX01000028">
    <property type="protein sequence ID" value="KAA6301103.1"/>
    <property type="molecule type" value="Genomic_DNA"/>
</dbReference>
<dbReference type="InterPro" id="IPR008000">
    <property type="entry name" value="Rham/fucose_mutarotase"/>
</dbReference>